<name>A0A9R0I996_SPIOL</name>
<organism evidence="3 4">
    <name type="scientific">Spinacia oleracea</name>
    <name type="common">Spinach</name>
    <dbReference type="NCBI Taxonomy" id="3562"/>
    <lineage>
        <taxon>Eukaryota</taxon>
        <taxon>Viridiplantae</taxon>
        <taxon>Streptophyta</taxon>
        <taxon>Embryophyta</taxon>
        <taxon>Tracheophyta</taxon>
        <taxon>Spermatophyta</taxon>
        <taxon>Magnoliopsida</taxon>
        <taxon>eudicotyledons</taxon>
        <taxon>Gunneridae</taxon>
        <taxon>Pentapetalae</taxon>
        <taxon>Caryophyllales</taxon>
        <taxon>Chenopodiaceae</taxon>
        <taxon>Chenopodioideae</taxon>
        <taxon>Anserineae</taxon>
        <taxon>Spinacia</taxon>
    </lineage>
</organism>
<gene>
    <name evidence="4" type="primary">LOC110785025</name>
</gene>
<evidence type="ECO:0000313" key="4">
    <source>
        <dbReference type="RefSeq" id="XP_021845187.2"/>
    </source>
</evidence>
<comment type="similarity">
    <text evidence="1">Belongs to the UDP-glycosyltransferase family.</text>
</comment>
<sequence length="172" mass="19338">MGSLAEVRDRVKLHAVCVPFPTQGHISPMLNLAKLLHSKGFHITFVNTESNHRRFLRSRGPNSFHGLPSSFRLETIPDGIPPCDLNNCIEPFKKLLKRLNDPLLSSPPITFILSDCMMPFTFDTAREVGDLPVVLLWTASACGFLGYAQYRPLLDKVIVPFKEFLSDESEIN</sequence>
<dbReference type="RefSeq" id="XP_021845187.2">
    <property type="nucleotide sequence ID" value="XM_021989495.2"/>
</dbReference>
<reference evidence="3" key="1">
    <citation type="journal article" date="2021" name="Nat. Commun.">
        <title>Genomic analyses provide insights into spinach domestication and the genetic basis of agronomic traits.</title>
        <authorList>
            <person name="Cai X."/>
            <person name="Sun X."/>
            <person name="Xu C."/>
            <person name="Sun H."/>
            <person name="Wang X."/>
            <person name="Ge C."/>
            <person name="Zhang Z."/>
            <person name="Wang Q."/>
            <person name="Fei Z."/>
            <person name="Jiao C."/>
            <person name="Wang Q."/>
        </authorList>
    </citation>
    <scope>NUCLEOTIDE SEQUENCE [LARGE SCALE GENOMIC DNA]</scope>
    <source>
        <strain evidence="3">cv. Varoflay</strain>
    </source>
</reference>
<dbReference type="GeneID" id="110785025"/>
<protein>
    <submittedName>
        <fullName evidence="4">7-deoxyloganetin glucosyltransferase-like</fullName>
    </submittedName>
</protein>
<dbReference type="Pfam" id="PF26168">
    <property type="entry name" value="Glyco_transf_N"/>
    <property type="match status" value="1"/>
</dbReference>
<dbReference type="GO" id="GO:0080043">
    <property type="term" value="F:quercetin 3-O-glucosyltransferase activity"/>
    <property type="evidence" value="ECO:0007669"/>
    <property type="project" value="TreeGrafter"/>
</dbReference>
<dbReference type="PANTHER" id="PTHR11926">
    <property type="entry name" value="GLUCOSYL/GLUCURONOSYL TRANSFERASES"/>
    <property type="match status" value="1"/>
</dbReference>
<dbReference type="Gene3D" id="3.40.50.2000">
    <property type="entry name" value="Glycogen Phosphorylase B"/>
    <property type="match status" value="1"/>
</dbReference>
<dbReference type="KEGG" id="soe:110785025"/>
<dbReference type="PANTHER" id="PTHR11926:SF774">
    <property type="entry name" value="UDP-GLYCOSYLTRANSFERASE 85A1-RELATED"/>
    <property type="match status" value="1"/>
</dbReference>
<dbReference type="AlphaFoldDB" id="A0A9R0I996"/>
<reference evidence="4" key="2">
    <citation type="submission" date="2025-08" db="UniProtKB">
        <authorList>
            <consortium name="RefSeq"/>
        </authorList>
    </citation>
    <scope>IDENTIFICATION</scope>
    <source>
        <tissue evidence="4">Leaf</tissue>
    </source>
</reference>
<dbReference type="InterPro" id="IPR058980">
    <property type="entry name" value="Glyco_transf_N"/>
</dbReference>
<dbReference type="GO" id="GO:0080044">
    <property type="term" value="F:quercetin 7-O-glucosyltransferase activity"/>
    <property type="evidence" value="ECO:0007669"/>
    <property type="project" value="TreeGrafter"/>
</dbReference>
<evidence type="ECO:0000259" key="2">
    <source>
        <dbReference type="Pfam" id="PF26168"/>
    </source>
</evidence>
<evidence type="ECO:0000256" key="1">
    <source>
        <dbReference type="ARBA" id="ARBA00009995"/>
    </source>
</evidence>
<evidence type="ECO:0000313" key="3">
    <source>
        <dbReference type="Proteomes" id="UP000813463"/>
    </source>
</evidence>
<dbReference type="Proteomes" id="UP000813463">
    <property type="component" value="Chromosome 2"/>
</dbReference>
<proteinExistence type="inferred from homology"/>
<dbReference type="SUPFAM" id="SSF53756">
    <property type="entry name" value="UDP-Glycosyltransferase/glycogen phosphorylase"/>
    <property type="match status" value="1"/>
</dbReference>
<feature type="domain" description="Glycosyltransferase N-terminal" evidence="2">
    <location>
        <begin position="15"/>
        <end position="59"/>
    </location>
</feature>
<keyword evidence="3" id="KW-1185">Reference proteome</keyword>
<accession>A0A9R0I996</accession>